<dbReference type="Gene3D" id="1.10.390.10">
    <property type="entry name" value="Neutral Protease Domain 2"/>
    <property type="match status" value="1"/>
</dbReference>
<name>A0ABN0XN33_9ALTE</name>
<keyword evidence="1" id="KW-0812">Transmembrane</keyword>
<accession>A0ABN0XN33</accession>
<keyword evidence="4" id="KW-1185">Reference proteome</keyword>
<dbReference type="InterPro" id="IPR014782">
    <property type="entry name" value="Peptidase_M1_dom"/>
</dbReference>
<evidence type="ECO:0000259" key="2">
    <source>
        <dbReference type="Pfam" id="PF01433"/>
    </source>
</evidence>
<feature type="transmembrane region" description="Helical" evidence="1">
    <location>
        <begin position="54"/>
        <end position="75"/>
    </location>
</feature>
<dbReference type="SUPFAM" id="SSF55486">
    <property type="entry name" value="Metalloproteases ('zincins'), catalytic domain"/>
    <property type="match status" value="1"/>
</dbReference>
<sequence length="1185" mass="133519">MFLHNLGFEWRYFTRQPSFIVTCLVFFLLPFLAMTIDNVQIGGSANTNFNSPQTIAVMTLILGVFAMFLVVNFIANTALRNEQSQMLEIVSSKPLKLLGYQSGRFLGSYLVCVTVFAMVPLGIFIGSLMPWLDSERIGANQVSYYLTPFLTFSLTSLLMMAALFYAAALRFRSVVAVYLTAVALFILYIISGRLLDEPEYRVLAALSDPYGLRAFSDVSRYWTPFERNTQVVGLEGVVLQNRLIWLTVALLILGLFGGLHKPLSLPSRGGKKATKADKFTPPLANRIDYKPSSSVGLAHFSARTGFEIRQVLKSPAFFVLLAFSSFSLISDFFDPAALYDAPNWPLTQDMLNLIQDSFSLLLVIVVTWYSAEAVWRERSVGMGDIVDAMPVFNLHFWLSKLLAVCLVILLLLFGGALVTMAYQLIKGMDDLELGQYLVTILGFQAPTWLLLTALAFFLQAISPNKYVGMLLFVAYFFISLGLGEIGLEHSLFNYAAAPSLQYSDMNGYGWFVTSQLWFMGYWLSLAVILGVVSYGLWQRGPQMGLKFKLQALPLVLGKTARAVLAAALLVFVGLGSGIYYNTVVLNTYLTSEQGEDLQERYERDFGHLEDADIPAVTAVEAKVDIFANQRRIEASAELVLTNKTDQVIDAMLVNLPQYSPSYRLQIEGGELGEVDKALNLASFTFTKPMQPGEQRTGKVEVVRQIVGFEDGSGDPTLVKNGTFINNYELFGQFGFAPERKLSDKHERRKRDLPELQRAYPLEDSRHYADSFFGKGVGLIDFAVTLSTDAEQTAIAPGYLTRQWQDNGRQYFRYEMDSPMVNFYSLMSARLAVKKQQYKGIDIEVYYHPAHHWNVDRMMESVRDSLDYFTEAFGPYQHRQMRIIEFPGYRSFAQSFANTVPYSERIGFISDLRDPEHIDPVYYVTAHEVAHQWWGHQVGAANVQGSAIISETLSQYSALMVMQHKYGEAKTRTFLTYELDRYLRGRTQELIEEMPLARAEGQNYIHYRKGSVVMMALKQAMGEAQLNAALKQMVQKWGGRDDRYPTTLDLMAELKAKADEPTQQLIDTLFKQISLYELQATDAKLSEAEQGFSVTLNVKAAHYVADGQGEEQEQPMQQLVDIMLFKGDPDDFGQQSQIVYRGKHLLKSGENQVVLQVDTEPDYAGVDPLVTLIDRDTDNNIIRISR</sequence>
<feature type="transmembrane region" description="Helical" evidence="1">
    <location>
        <begin position="175"/>
        <end position="195"/>
    </location>
</feature>
<evidence type="ECO:0000313" key="3">
    <source>
        <dbReference type="EMBL" id="GAA0368513.1"/>
    </source>
</evidence>
<feature type="transmembrane region" description="Helical" evidence="1">
    <location>
        <begin position="144"/>
        <end position="168"/>
    </location>
</feature>
<keyword evidence="1" id="KW-0472">Membrane</keyword>
<dbReference type="InterPro" id="IPR027268">
    <property type="entry name" value="Peptidase_M4/M1_CTD_sf"/>
</dbReference>
<evidence type="ECO:0000313" key="4">
    <source>
        <dbReference type="Proteomes" id="UP001501757"/>
    </source>
</evidence>
<feature type="transmembrane region" description="Helical" evidence="1">
    <location>
        <begin position="436"/>
        <end position="458"/>
    </location>
</feature>
<feature type="transmembrane region" description="Helical" evidence="1">
    <location>
        <begin position="558"/>
        <end position="580"/>
    </location>
</feature>
<dbReference type="Pfam" id="PF01433">
    <property type="entry name" value="Peptidase_M1"/>
    <property type="match status" value="1"/>
</dbReference>
<keyword evidence="3" id="KW-0645">Protease</keyword>
<feature type="domain" description="Peptidase M1 membrane alanine aminopeptidase" evidence="2">
    <location>
        <begin position="858"/>
        <end position="1063"/>
    </location>
</feature>
<dbReference type="Proteomes" id="UP001501757">
    <property type="component" value="Unassembled WGS sequence"/>
</dbReference>
<keyword evidence="1" id="KW-1133">Transmembrane helix</keyword>
<feature type="transmembrane region" description="Helical" evidence="1">
    <location>
        <begin position="516"/>
        <end position="537"/>
    </location>
</feature>
<gene>
    <name evidence="3" type="ORF">GCM10009092_35980</name>
</gene>
<dbReference type="EMBL" id="BAAAEI010000023">
    <property type="protein sequence ID" value="GAA0368513.1"/>
    <property type="molecule type" value="Genomic_DNA"/>
</dbReference>
<feature type="transmembrane region" description="Helical" evidence="1">
    <location>
        <begin position="316"/>
        <end position="333"/>
    </location>
</feature>
<feature type="transmembrane region" description="Helical" evidence="1">
    <location>
        <begin position="243"/>
        <end position="263"/>
    </location>
</feature>
<keyword evidence="3" id="KW-0031">Aminopeptidase</keyword>
<feature type="transmembrane region" description="Helical" evidence="1">
    <location>
        <begin position="106"/>
        <end position="132"/>
    </location>
</feature>
<keyword evidence="3" id="KW-0378">Hydrolase</keyword>
<reference evidence="3 4" key="1">
    <citation type="journal article" date="2019" name="Int. J. Syst. Evol. Microbiol.">
        <title>The Global Catalogue of Microorganisms (GCM) 10K type strain sequencing project: providing services to taxonomists for standard genome sequencing and annotation.</title>
        <authorList>
            <consortium name="The Broad Institute Genomics Platform"/>
            <consortium name="The Broad Institute Genome Sequencing Center for Infectious Disease"/>
            <person name="Wu L."/>
            <person name="Ma J."/>
        </authorList>
    </citation>
    <scope>NUCLEOTIDE SEQUENCE [LARGE SCALE GENOMIC DNA]</scope>
    <source>
        <strain evidence="3 4">JCM 13378</strain>
    </source>
</reference>
<dbReference type="RefSeq" id="WP_343846823.1">
    <property type="nucleotide sequence ID" value="NZ_BAAAEI010000023.1"/>
</dbReference>
<proteinExistence type="predicted"/>
<protein>
    <submittedName>
        <fullName evidence="3">M1 family aminopeptidase</fullName>
    </submittedName>
</protein>
<feature type="transmembrane region" description="Helical" evidence="1">
    <location>
        <begin position="353"/>
        <end position="371"/>
    </location>
</feature>
<evidence type="ECO:0000256" key="1">
    <source>
        <dbReference type="SAM" id="Phobius"/>
    </source>
</evidence>
<feature type="transmembrane region" description="Helical" evidence="1">
    <location>
        <begin position="12"/>
        <end position="34"/>
    </location>
</feature>
<organism evidence="3 4">
    <name type="scientific">Bowmanella denitrificans</name>
    <dbReference type="NCBI Taxonomy" id="366582"/>
    <lineage>
        <taxon>Bacteria</taxon>
        <taxon>Pseudomonadati</taxon>
        <taxon>Pseudomonadota</taxon>
        <taxon>Gammaproteobacteria</taxon>
        <taxon>Alteromonadales</taxon>
        <taxon>Alteromonadaceae</taxon>
        <taxon>Bowmanella</taxon>
    </lineage>
</organism>
<comment type="caution">
    <text evidence="3">The sequence shown here is derived from an EMBL/GenBank/DDBJ whole genome shotgun (WGS) entry which is preliminary data.</text>
</comment>
<feature type="transmembrane region" description="Helical" evidence="1">
    <location>
        <begin position="470"/>
        <end position="496"/>
    </location>
</feature>
<feature type="transmembrane region" description="Helical" evidence="1">
    <location>
        <begin position="401"/>
        <end position="424"/>
    </location>
</feature>
<dbReference type="GO" id="GO:0004177">
    <property type="term" value="F:aminopeptidase activity"/>
    <property type="evidence" value="ECO:0007669"/>
    <property type="project" value="UniProtKB-KW"/>
</dbReference>